<evidence type="ECO:0000259" key="4">
    <source>
        <dbReference type="Pfam" id="PF00496"/>
    </source>
</evidence>
<proteinExistence type="inferred from homology"/>
<organism evidence="5 6">
    <name type="scientific">Vreelandella sulfidaeris</name>
    <dbReference type="NCBI Taxonomy" id="115553"/>
    <lineage>
        <taxon>Bacteria</taxon>
        <taxon>Pseudomonadati</taxon>
        <taxon>Pseudomonadota</taxon>
        <taxon>Gammaproteobacteria</taxon>
        <taxon>Oceanospirillales</taxon>
        <taxon>Halomonadaceae</taxon>
        <taxon>Vreelandella</taxon>
    </lineage>
</organism>
<feature type="domain" description="Solute-binding protein family 5" evidence="4">
    <location>
        <begin position="1"/>
        <end position="155"/>
    </location>
</feature>
<dbReference type="GO" id="GO:0015833">
    <property type="term" value="P:peptide transport"/>
    <property type="evidence" value="ECO:0007669"/>
    <property type="project" value="TreeGrafter"/>
</dbReference>
<evidence type="ECO:0000313" key="6">
    <source>
        <dbReference type="Proteomes" id="UP000320231"/>
    </source>
</evidence>
<dbReference type="Proteomes" id="UP000320231">
    <property type="component" value="Chromosome"/>
</dbReference>
<sequence>MTLRDDARFSDGTSLTAADVAYTFNTAAQAGGRADLSALAEAAAVDEKTVTLRLHSPRITFIDQLLTLGIVPHAKRKNGYNDSYGRYPLGSGPHQLVEWQEGEQLIVERNPYFYGPSPAFDRLVFLFTGEDATLSAAHAGQADIAAIPPALAANVPADMQRVIMESVDNRGILFPCSRVMASMRPLARQLVTMSRQIPPSVRRSIWRLIAICWLKWPCTALVALPLARLTAFPGVAMKNE</sequence>
<reference evidence="5 6" key="1">
    <citation type="journal article" date="2019" name="Microbiol. Resour. Announc.">
        <title>Complete Genome Sequence of Halomonas sulfidaeris Strain Esulfide1 Isolated from a Metal Sulfide Rock at a Depth of 2,200 Meters, Obtained Using Nanopore Sequencing.</title>
        <authorList>
            <person name="Saito M."/>
            <person name="Nishigata A."/>
            <person name="Galipon J."/>
            <person name="Arakawa K."/>
        </authorList>
    </citation>
    <scope>NUCLEOTIDE SEQUENCE [LARGE SCALE GENOMIC DNA]</scope>
    <source>
        <strain evidence="5 6">ATCC BAA-803</strain>
    </source>
</reference>
<dbReference type="EMBL" id="AP019514">
    <property type="protein sequence ID" value="BBI60432.1"/>
    <property type="molecule type" value="Genomic_DNA"/>
</dbReference>
<dbReference type="Gene3D" id="3.40.190.10">
    <property type="entry name" value="Periplasmic binding protein-like II"/>
    <property type="match status" value="1"/>
</dbReference>
<dbReference type="Pfam" id="PF00496">
    <property type="entry name" value="SBP_bac_5"/>
    <property type="match status" value="1"/>
</dbReference>
<gene>
    <name evidence="5" type="ORF">HSBAA_17380</name>
</gene>
<evidence type="ECO:0000313" key="5">
    <source>
        <dbReference type="EMBL" id="BBI60432.1"/>
    </source>
</evidence>
<dbReference type="InterPro" id="IPR039424">
    <property type="entry name" value="SBP_5"/>
</dbReference>
<protein>
    <recommendedName>
        <fullName evidence="4">Solute-binding protein family 5 domain-containing protein</fullName>
    </recommendedName>
</protein>
<evidence type="ECO:0000256" key="3">
    <source>
        <dbReference type="ARBA" id="ARBA00022729"/>
    </source>
</evidence>
<dbReference type="GO" id="GO:1904680">
    <property type="term" value="F:peptide transmembrane transporter activity"/>
    <property type="evidence" value="ECO:0007669"/>
    <property type="project" value="TreeGrafter"/>
</dbReference>
<keyword evidence="3" id="KW-0732">Signal</keyword>
<dbReference type="KEGG" id="hsr:HSBAA_17380"/>
<dbReference type="InterPro" id="IPR000914">
    <property type="entry name" value="SBP_5_dom"/>
</dbReference>
<evidence type="ECO:0000256" key="2">
    <source>
        <dbReference type="ARBA" id="ARBA00022448"/>
    </source>
</evidence>
<accession>A0A455U309</accession>
<dbReference type="SUPFAM" id="SSF53850">
    <property type="entry name" value="Periplasmic binding protein-like II"/>
    <property type="match status" value="1"/>
</dbReference>
<dbReference type="AlphaFoldDB" id="A0A455U309"/>
<dbReference type="PANTHER" id="PTHR30290">
    <property type="entry name" value="PERIPLASMIC BINDING COMPONENT OF ABC TRANSPORTER"/>
    <property type="match status" value="1"/>
</dbReference>
<keyword evidence="2" id="KW-0813">Transport</keyword>
<evidence type="ECO:0000256" key="1">
    <source>
        <dbReference type="ARBA" id="ARBA00005695"/>
    </source>
</evidence>
<dbReference type="PANTHER" id="PTHR30290:SF9">
    <property type="entry name" value="OLIGOPEPTIDE-BINDING PROTEIN APPA"/>
    <property type="match status" value="1"/>
</dbReference>
<name>A0A455U309_9GAMM</name>
<comment type="similarity">
    <text evidence="1">Belongs to the bacterial solute-binding protein 5 family.</text>
</comment>